<feature type="transmembrane region" description="Helical" evidence="8">
    <location>
        <begin position="7"/>
        <end position="29"/>
    </location>
</feature>
<evidence type="ECO:0000313" key="10">
    <source>
        <dbReference type="EnsemblMetazoa" id="XP_030854402"/>
    </source>
</evidence>
<reference evidence="11" key="1">
    <citation type="submission" date="2015-02" db="EMBL/GenBank/DDBJ databases">
        <title>Genome sequencing for Strongylocentrotus purpuratus.</title>
        <authorList>
            <person name="Murali S."/>
            <person name="Liu Y."/>
            <person name="Vee V."/>
            <person name="English A."/>
            <person name="Wang M."/>
            <person name="Skinner E."/>
            <person name="Han Y."/>
            <person name="Muzny D.M."/>
            <person name="Worley K.C."/>
            <person name="Gibbs R.A."/>
        </authorList>
    </citation>
    <scope>NUCLEOTIDE SEQUENCE</scope>
</reference>
<dbReference type="SUPFAM" id="SSF82866">
    <property type="entry name" value="Multidrug efflux transporter AcrB transmembrane domain"/>
    <property type="match status" value="2"/>
</dbReference>
<dbReference type="OMA" id="NGLLAMC"/>
<evidence type="ECO:0000313" key="11">
    <source>
        <dbReference type="Proteomes" id="UP000007110"/>
    </source>
</evidence>
<feature type="transmembrane region" description="Helical" evidence="8">
    <location>
        <begin position="964"/>
        <end position="984"/>
    </location>
</feature>
<dbReference type="Gene3D" id="1.20.1640.10">
    <property type="entry name" value="Multidrug efflux transporter AcrB transmembrane domain"/>
    <property type="match status" value="2"/>
</dbReference>
<dbReference type="FunFam" id="1.20.1640.10:FF:000011">
    <property type="entry name" value="Dispatched RND transporter family member 1"/>
    <property type="match status" value="1"/>
</dbReference>
<keyword evidence="4 8" id="KW-0472">Membrane</keyword>
<feature type="region of interest" description="Disordered" evidence="7">
    <location>
        <begin position="1181"/>
        <end position="1213"/>
    </location>
</feature>
<dbReference type="PROSITE" id="PS50156">
    <property type="entry name" value="SSD"/>
    <property type="match status" value="1"/>
</dbReference>
<dbReference type="CTD" id="84976"/>
<dbReference type="Proteomes" id="UP000007110">
    <property type="component" value="Unassembled WGS sequence"/>
</dbReference>
<dbReference type="OrthoDB" id="193905at2759"/>
<keyword evidence="3 8" id="KW-1133">Transmembrane helix</keyword>
<organism evidence="10 11">
    <name type="scientific">Strongylocentrotus purpuratus</name>
    <name type="common">Purple sea urchin</name>
    <dbReference type="NCBI Taxonomy" id="7668"/>
    <lineage>
        <taxon>Eukaryota</taxon>
        <taxon>Metazoa</taxon>
        <taxon>Echinodermata</taxon>
        <taxon>Eleutherozoa</taxon>
        <taxon>Echinozoa</taxon>
        <taxon>Echinoidea</taxon>
        <taxon>Euechinoidea</taxon>
        <taxon>Echinacea</taxon>
        <taxon>Camarodonta</taxon>
        <taxon>Echinidea</taxon>
        <taxon>Strongylocentrotidae</taxon>
        <taxon>Strongylocentrotus</taxon>
    </lineage>
</organism>
<feature type="transmembrane region" description="Helical" evidence="8">
    <location>
        <begin position="848"/>
        <end position="865"/>
    </location>
</feature>
<dbReference type="AlphaFoldDB" id="A0A7M7PP78"/>
<feature type="transmembrane region" description="Helical" evidence="8">
    <location>
        <begin position="872"/>
        <end position="896"/>
    </location>
</feature>
<proteinExistence type="inferred from homology"/>
<dbReference type="InterPro" id="IPR000731">
    <property type="entry name" value="SSD"/>
</dbReference>
<dbReference type="KEGG" id="spu:580689"/>
<reference evidence="10" key="2">
    <citation type="submission" date="2021-01" db="UniProtKB">
        <authorList>
            <consortium name="EnsemblMetazoa"/>
        </authorList>
    </citation>
    <scope>IDENTIFICATION</scope>
</reference>
<keyword evidence="2 8" id="KW-0812">Transmembrane</keyword>
<feature type="compositionally biased region" description="Pro residues" evidence="7">
    <location>
        <begin position="88"/>
        <end position="101"/>
    </location>
</feature>
<accession>A0A7M7PP78</accession>
<keyword evidence="11" id="KW-1185">Reference proteome</keyword>
<dbReference type="GeneID" id="580689"/>
<dbReference type="PANTHER" id="PTHR45951:SF3">
    <property type="entry name" value="PROTEIN DISPATCHED"/>
    <property type="match status" value="1"/>
</dbReference>
<name>A0A7M7PP78_STRPU</name>
<dbReference type="InterPro" id="IPR052081">
    <property type="entry name" value="Dispatched_Hh_regulator"/>
</dbReference>
<evidence type="ECO:0000256" key="1">
    <source>
        <dbReference type="ARBA" id="ARBA00004141"/>
    </source>
</evidence>
<dbReference type="EnsemblMetazoa" id="XM_030998542">
    <property type="protein sequence ID" value="XP_030854402"/>
    <property type="gene ID" value="LOC580689"/>
</dbReference>
<dbReference type="InterPro" id="IPR053958">
    <property type="entry name" value="HMGCR/SNAP/NPC1-like_SSD"/>
</dbReference>
<feature type="compositionally biased region" description="Acidic residues" evidence="7">
    <location>
        <begin position="113"/>
        <end position="125"/>
    </location>
</feature>
<dbReference type="FunCoup" id="A0A7M7PP78">
    <property type="interactions" value="541"/>
</dbReference>
<feature type="transmembrane region" description="Helical" evidence="8">
    <location>
        <begin position="490"/>
        <end position="515"/>
    </location>
</feature>
<evidence type="ECO:0000256" key="2">
    <source>
        <dbReference type="ARBA" id="ARBA00022692"/>
    </source>
</evidence>
<dbReference type="GO" id="GO:0007224">
    <property type="term" value="P:smoothened signaling pathway"/>
    <property type="evidence" value="ECO:0000318"/>
    <property type="project" value="GO_Central"/>
</dbReference>
<feature type="transmembrane region" description="Helical" evidence="8">
    <location>
        <begin position="902"/>
        <end position="922"/>
    </location>
</feature>
<evidence type="ECO:0000256" key="6">
    <source>
        <dbReference type="ARBA" id="ARBA00038046"/>
    </source>
</evidence>
<comment type="similarity">
    <text evidence="6">Belongs to the dispatched family.</text>
</comment>
<evidence type="ECO:0000259" key="9">
    <source>
        <dbReference type="PROSITE" id="PS50156"/>
    </source>
</evidence>
<feature type="region of interest" description="Disordered" evidence="7">
    <location>
        <begin position="1140"/>
        <end position="1161"/>
    </location>
</feature>
<dbReference type="Pfam" id="PF12349">
    <property type="entry name" value="Sterol-sensing"/>
    <property type="match status" value="1"/>
</dbReference>
<comment type="subcellular location">
    <subcellularLocation>
        <location evidence="1">Membrane</location>
        <topology evidence="1">Multi-pass membrane protein</topology>
    </subcellularLocation>
</comment>
<evidence type="ECO:0000256" key="7">
    <source>
        <dbReference type="SAM" id="MobiDB-lite"/>
    </source>
</evidence>
<evidence type="ECO:0000256" key="8">
    <source>
        <dbReference type="SAM" id="Phobius"/>
    </source>
</evidence>
<feature type="transmembrane region" description="Helical" evidence="8">
    <location>
        <begin position="934"/>
        <end position="958"/>
    </location>
</feature>
<evidence type="ECO:0000256" key="4">
    <source>
        <dbReference type="ARBA" id="ARBA00023136"/>
    </source>
</evidence>
<dbReference type="PANTHER" id="PTHR45951">
    <property type="entry name" value="PROTEIN DISPATCHED-RELATED"/>
    <property type="match status" value="1"/>
</dbReference>
<feature type="transmembrane region" description="Helical" evidence="8">
    <location>
        <begin position="458"/>
        <end position="478"/>
    </location>
</feature>
<feature type="region of interest" description="Disordered" evidence="7">
    <location>
        <begin position="66"/>
        <end position="142"/>
    </location>
</feature>
<evidence type="ECO:0000256" key="5">
    <source>
        <dbReference type="ARBA" id="ARBA00023180"/>
    </source>
</evidence>
<keyword evidence="5" id="KW-0325">Glycoprotein</keyword>
<dbReference type="RefSeq" id="XP_030854402.1">
    <property type="nucleotide sequence ID" value="XM_030998542.1"/>
</dbReference>
<dbReference type="InParanoid" id="A0A7M7PP78"/>
<sequence length="1213" mass="135058">MLLNRYSIIVILLIVAVVTACTVVAALFFETPDFSDPIAGFEPRGTTISERSIAWSNMMNQTGAGLPLSTHPVKLGGRPPAEVVKEPPGIPHPGLTRPPSPSVASDQNQSQSADEESTLSYDDEEKGVLDGGELSWNEGGNLAPSTATIGPLCGTPKKLYARMVFEPLQGENLFNAEALHSMCRLELQTIRSHVQFMKACYTSNVTNACCPSWSLPNYVALLNNKSNCFNITNADVRATLQLLRTCSHFYRTRELRHDCSHGGASLSNSCANVPGKCTRFDAVYHILHYLVDVDFMCVERPNNERVTYALSVLPVYAGNDVRAIYDDEFKAGDVRDQTTKISGLYFGIKQDLFSEYLTTDAIYPCLGVVFVVLLMWMYIGSLFVTVMTVLSMGMSLICAYFVYFAVFRIPFFPFMNLTSVILLVGIGADDAFVFCDIWKQSRKDRPNAPRVIVVMETLRHAALSMFVTSLTTASAFYANTISNITAIKCFGLYAGTAILLHFVLSITWLPAAVVIEDIYFKDLTDCSSQKHEKKFKTQKSFFNHLVDIYRRCTEWFSDWARVFFQKILPCVVIKPRLLWLLLLGIVMLGGFCLIFLDPRLQLPTLPEFQLFRSMHPFERYDFVFKDLFWFEKVNRGSLYAHLPITVVWGVEPIDSGNPLDPDDIGNLVLNPDFDMASPKSQLWLLRFCKLLRNQTFFSSTPSLKIENCFIETFSEWMDSRSCIDVGTGMNNAPCCKGSRFPYSRSVFNQCLQTAVTELHQFSPSYFDKWKPGPRFGSQDNAVKAVIIEFDSSYAFSHSYEEMKEFWTKLESWMKPVLKTAPPGLGEGWFISYLDFYNLQDNLARGTPLSLGLSIIIAMVVMFLTTQNFVISLFAILSISGTICVTIGALVLLGWQLNILESVILSVSVGLSIDFTVHYGVAYRIAPEPDRESRVVYSLAHMGSAISMAALTTFVAGALMMPASILSYTQMGTFLMLIMIISWLYSTLFFQSLCRVIGPEGNVGQIPVPSCICYCLDRICCCCCCCCCCFSAHFKYANSCGNVGVEESEVSMSFHSSTLQSGESHELEPLNVENSSTALESGYCSHMSTNRGSSYCRSDFSPRREPLANMAERYALCSPGRSAAFHKTIPTTSNTSINGFSPAHKPPSPAHGPTLVSSKPPSPLISTQVVLEGSDFVTRVCHPSPKTESIEPIEPEEAIVPNRSSQVEDVWLPR</sequence>
<feature type="transmembrane region" description="Helical" evidence="8">
    <location>
        <begin position="361"/>
        <end position="379"/>
    </location>
</feature>
<protein>
    <recommendedName>
        <fullName evidence="9">SSD domain-containing protein</fullName>
    </recommendedName>
</protein>
<dbReference type="GO" id="GO:0016020">
    <property type="term" value="C:membrane"/>
    <property type="evidence" value="ECO:0000318"/>
    <property type="project" value="GO_Central"/>
</dbReference>
<dbReference type="PROSITE" id="PS51257">
    <property type="entry name" value="PROKAR_LIPOPROTEIN"/>
    <property type="match status" value="1"/>
</dbReference>
<evidence type="ECO:0000256" key="3">
    <source>
        <dbReference type="ARBA" id="ARBA00022989"/>
    </source>
</evidence>
<feature type="compositionally biased region" description="Polar residues" evidence="7">
    <location>
        <begin position="102"/>
        <end position="112"/>
    </location>
</feature>
<feature type="transmembrane region" description="Helical" evidence="8">
    <location>
        <begin position="577"/>
        <end position="596"/>
    </location>
</feature>
<feature type="domain" description="SSD" evidence="9">
    <location>
        <begin position="383"/>
        <end position="515"/>
    </location>
</feature>